<dbReference type="InterPro" id="IPR001584">
    <property type="entry name" value="Integrase_cat-core"/>
</dbReference>
<dbReference type="InterPro" id="IPR012337">
    <property type="entry name" value="RNaseH-like_sf"/>
</dbReference>
<dbReference type="InterPro" id="IPR048020">
    <property type="entry name" value="Transpos_IS3"/>
</dbReference>
<keyword evidence="3" id="KW-1185">Reference proteome</keyword>
<feature type="domain" description="Integrase catalytic" evidence="1">
    <location>
        <begin position="134"/>
        <end position="301"/>
    </location>
</feature>
<evidence type="ECO:0000313" key="3">
    <source>
        <dbReference type="Proteomes" id="UP000004030"/>
    </source>
</evidence>
<dbReference type="InterPro" id="IPR010921">
    <property type="entry name" value="Trp_repressor/repl_initiator"/>
</dbReference>
<evidence type="ECO:0000313" key="2">
    <source>
        <dbReference type="EMBL" id="EHJ59996.1"/>
    </source>
</evidence>
<dbReference type="Proteomes" id="UP000004030">
    <property type="component" value="Unassembled WGS sequence"/>
</dbReference>
<dbReference type="eggNOG" id="COG2963">
    <property type="taxonomic scope" value="Bacteria"/>
</dbReference>
<dbReference type="PROSITE" id="PS50994">
    <property type="entry name" value="INTEGRASE"/>
    <property type="match status" value="1"/>
</dbReference>
<dbReference type="InterPro" id="IPR050900">
    <property type="entry name" value="Transposase_IS3/IS150/IS904"/>
</dbReference>
<dbReference type="PANTHER" id="PTHR46889">
    <property type="entry name" value="TRANSPOSASE INSF FOR INSERTION SEQUENCE IS3B-RELATED"/>
    <property type="match status" value="1"/>
</dbReference>
<gene>
    <name evidence="2" type="ORF">NSU_3072</name>
</gene>
<dbReference type="GO" id="GO:0043565">
    <property type="term" value="F:sequence-specific DNA binding"/>
    <property type="evidence" value="ECO:0007669"/>
    <property type="project" value="InterPro"/>
</dbReference>
<proteinExistence type="predicted"/>
<dbReference type="eggNOG" id="COG2801">
    <property type="taxonomic scope" value="Bacteria"/>
</dbReference>
<dbReference type="KEGG" id="npn:JI59_04655"/>
<comment type="caution">
    <text evidence="2">The sequence shown here is derived from an EMBL/GenBank/DDBJ whole genome shotgun (WGS) entry which is preliminary data.</text>
</comment>
<dbReference type="Pfam" id="PF13565">
    <property type="entry name" value="HTH_32"/>
    <property type="match status" value="1"/>
</dbReference>
<dbReference type="Gene3D" id="3.30.420.10">
    <property type="entry name" value="Ribonuclease H-like superfamily/Ribonuclease H"/>
    <property type="match status" value="1"/>
</dbReference>
<name>G6EFF1_9SPHN</name>
<dbReference type="NCBIfam" id="NF033516">
    <property type="entry name" value="transpos_IS3"/>
    <property type="match status" value="1"/>
</dbReference>
<dbReference type="STRING" id="1088721.JI59_04655"/>
<dbReference type="GO" id="GO:0015074">
    <property type="term" value="P:DNA integration"/>
    <property type="evidence" value="ECO:0007669"/>
    <property type="project" value="InterPro"/>
</dbReference>
<dbReference type="PATRIC" id="fig|1088721.3.peg.3029"/>
<dbReference type="SUPFAM" id="SSF53098">
    <property type="entry name" value="Ribonuclease H-like"/>
    <property type="match status" value="1"/>
</dbReference>
<dbReference type="Gene3D" id="1.10.10.10">
    <property type="entry name" value="Winged helix-like DNA-binding domain superfamily/Winged helix DNA-binding domain"/>
    <property type="match status" value="1"/>
</dbReference>
<dbReference type="Pfam" id="PF00665">
    <property type="entry name" value="rve"/>
    <property type="match status" value="1"/>
</dbReference>
<dbReference type="EMBL" id="AGFM01000048">
    <property type="protein sequence ID" value="EHJ59996.1"/>
    <property type="molecule type" value="Genomic_DNA"/>
</dbReference>
<accession>G6EFF1</accession>
<dbReference type="InterPro" id="IPR036397">
    <property type="entry name" value="RNaseH_sf"/>
</dbReference>
<dbReference type="AlphaFoldDB" id="G6EFF1"/>
<dbReference type="SUPFAM" id="SSF48295">
    <property type="entry name" value="TrpR-like"/>
    <property type="match status" value="1"/>
</dbReference>
<dbReference type="InterPro" id="IPR036388">
    <property type="entry name" value="WH-like_DNA-bd_sf"/>
</dbReference>
<reference evidence="2 3" key="1">
    <citation type="journal article" date="2012" name="J. Bacteriol.">
        <title>Genome sequence of benzo(a)pyrene-degrading bacterium Novosphingobium pentaromativorans US6-1.</title>
        <authorList>
            <person name="Luo Y.R."/>
            <person name="Kang S.G."/>
            <person name="Kim S.J."/>
            <person name="Kim M.R."/>
            <person name="Li N."/>
            <person name="Lee J.H."/>
            <person name="Kwon K.K."/>
        </authorList>
    </citation>
    <scope>NUCLEOTIDE SEQUENCE [LARGE SCALE GENOMIC DNA]</scope>
    <source>
        <strain evidence="2 3">US6-1</strain>
    </source>
</reference>
<sequence length="328" mass="38281">MRYPASEKLEIIRTVEQSHLPAKRTLDQLGIARRTFYRWYDRYLEGGPEALEDRPSAPSRVWNRIGDDIQDQIIEMALEADATDLSPRELAVRFTDEKRYFVSESTVYRLLKAHDLITSPAYVVIKAADQFHTKTTRPNEMWQTDFTYFKIIGWGWMYLSTVLDDFSRYIIAWKLCTNMRAEDVTDTLDLALKASGCDSATVLHKPRLLSDNGPSYIAGELAEYIEARKMSHVRGAPCHPQTQGKIERWHQTLKNRILLENYFLPGDLEIQIEAFVEHYNHQRYHESLNNVTPADAYFGRAPAIIQQRERIKRQTIEHRRLQHRKLAA</sequence>
<protein>
    <submittedName>
        <fullName evidence="2">Transposase, orfB</fullName>
    </submittedName>
</protein>
<dbReference type="PANTHER" id="PTHR46889:SF4">
    <property type="entry name" value="TRANSPOSASE INSO FOR INSERTION SEQUENCE ELEMENT IS911B-RELATED"/>
    <property type="match status" value="1"/>
</dbReference>
<organism evidence="2 3">
    <name type="scientific">Novosphingobium pentaromativorans US6-1</name>
    <dbReference type="NCBI Taxonomy" id="1088721"/>
    <lineage>
        <taxon>Bacteria</taxon>
        <taxon>Pseudomonadati</taxon>
        <taxon>Pseudomonadota</taxon>
        <taxon>Alphaproteobacteria</taxon>
        <taxon>Sphingomonadales</taxon>
        <taxon>Sphingomonadaceae</taxon>
        <taxon>Novosphingobium</taxon>
    </lineage>
</organism>
<evidence type="ECO:0000259" key="1">
    <source>
        <dbReference type="PROSITE" id="PS50994"/>
    </source>
</evidence>